<organism evidence="2 3">
    <name type="scientific">Massilia yuzhufengensis</name>
    <dbReference type="NCBI Taxonomy" id="1164594"/>
    <lineage>
        <taxon>Bacteria</taxon>
        <taxon>Pseudomonadati</taxon>
        <taxon>Pseudomonadota</taxon>
        <taxon>Betaproteobacteria</taxon>
        <taxon>Burkholderiales</taxon>
        <taxon>Oxalobacteraceae</taxon>
        <taxon>Telluria group</taxon>
        <taxon>Massilia</taxon>
    </lineage>
</organism>
<keyword evidence="1" id="KW-0472">Membrane</keyword>
<evidence type="ECO:0000313" key="3">
    <source>
        <dbReference type="Proteomes" id="UP000198639"/>
    </source>
</evidence>
<dbReference type="EMBL" id="FOLD01000009">
    <property type="protein sequence ID" value="SFC72620.1"/>
    <property type="molecule type" value="Genomic_DNA"/>
</dbReference>
<reference evidence="3" key="1">
    <citation type="submission" date="2016-10" db="EMBL/GenBank/DDBJ databases">
        <authorList>
            <person name="Varghese N."/>
            <person name="Submissions S."/>
        </authorList>
    </citation>
    <scope>NUCLEOTIDE SEQUENCE [LARGE SCALE GENOMIC DNA]</scope>
    <source>
        <strain evidence="3">CGMCC 1.12041</strain>
    </source>
</reference>
<accession>A0A1I1LT33</accession>
<keyword evidence="1" id="KW-1133">Transmembrane helix</keyword>
<keyword evidence="3" id="KW-1185">Reference proteome</keyword>
<proteinExistence type="predicted"/>
<sequence>MNKAMRQSGFAYIAAVILLVVVAGVCVALLRLSGTQQDTVNQAVLGARASLAARAGIEWGFYQLRTGACNAAPRQLTDVEAESGFRVTVSCSFLDFSEGEDSAGSPVAKRSVRVEAVACNSGGSCPSFDPAVLTRPDYVERRRVATTCTMGGANLC</sequence>
<dbReference type="RefSeq" id="WP_143084549.1">
    <property type="nucleotide sequence ID" value="NZ_FOLD01000009.1"/>
</dbReference>
<gene>
    <name evidence="2" type="ORF">SAMN05216204_109102</name>
</gene>
<evidence type="ECO:0000256" key="1">
    <source>
        <dbReference type="SAM" id="Phobius"/>
    </source>
</evidence>
<protein>
    <submittedName>
        <fullName evidence="2">MSHA biogenesis protein MshP</fullName>
    </submittedName>
</protein>
<evidence type="ECO:0000313" key="2">
    <source>
        <dbReference type="EMBL" id="SFC72620.1"/>
    </source>
</evidence>
<name>A0A1I1LT33_9BURK</name>
<keyword evidence="1" id="KW-0812">Transmembrane</keyword>
<dbReference type="OrthoDB" id="8757684at2"/>
<dbReference type="Proteomes" id="UP000198639">
    <property type="component" value="Unassembled WGS sequence"/>
</dbReference>
<dbReference type="STRING" id="1164594.SAMN05216204_109102"/>
<dbReference type="AlphaFoldDB" id="A0A1I1LT33"/>
<feature type="transmembrane region" description="Helical" evidence="1">
    <location>
        <begin position="12"/>
        <end position="32"/>
    </location>
</feature>